<dbReference type="eggNOG" id="ENOG502SX0V">
    <property type="taxonomic scope" value="Eukaryota"/>
</dbReference>
<gene>
    <name evidence="1" type="ORF">MELLADRAFT_73545</name>
</gene>
<evidence type="ECO:0000313" key="1">
    <source>
        <dbReference type="EMBL" id="EGF98720.1"/>
    </source>
</evidence>
<accession>F4S9G7</accession>
<dbReference type="VEuPathDB" id="FungiDB:MELLADRAFT_73545"/>
<dbReference type="InParanoid" id="F4S9G7"/>
<evidence type="ECO:0000313" key="2">
    <source>
        <dbReference type="Proteomes" id="UP000001072"/>
    </source>
</evidence>
<protein>
    <submittedName>
        <fullName evidence="1">Uncharacterized protein</fullName>
    </submittedName>
</protein>
<dbReference type="HOGENOM" id="CLU_1144916_0_0_1"/>
<dbReference type="RefSeq" id="XP_007418001.1">
    <property type="nucleotide sequence ID" value="XM_007417939.1"/>
</dbReference>
<feature type="non-terminal residue" evidence="1">
    <location>
        <position position="243"/>
    </location>
</feature>
<organism evidence="2">
    <name type="scientific">Melampsora larici-populina (strain 98AG31 / pathotype 3-4-7)</name>
    <name type="common">Poplar leaf rust fungus</name>
    <dbReference type="NCBI Taxonomy" id="747676"/>
    <lineage>
        <taxon>Eukaryota</taxon>
        <taxon>Fungi</taxon>
        <taxon>Dikarya</taxon>
        <taxon>Basidiomycota</taxon>
        <taxon>Pucciniomycotina</taxon>
        <taxon>Pucciniomycetes</taxon>
        <taxon>Pucciniales</taxon>
        <taxon>Melampsoraceae</taxon>
        <taxon>Melampsora</taxon>
    </lineage>
</organism>
<proteinExistence type="predicted"/>
<sequence>MTDSSSSTTRKPEKIVIPVSTDERCWFKCKQTNAGRVRGSDPRCRMLCYYSNKIPSLPINPPADLISNVQTNAANPSGSQSHQTVLPQTSTQTITDELEDKRAKLIERYTIPALRGSFIYFAIGKPAVSRHLASMRRLHSVEHNWIYEKLKEESEDPSEWETVPKRPVEQTNRGLMVLSYHRDYEKTINISYSLASIFTSIHLHFERLYSPTYRIISKLPTSISNLSQQSSSNDHSNQFALLI</sequence>
<dbReference type="Proteomes" id="UP000001072">
    <property type="component" value="Unassembled WGS sequence"/>
</dbReference>
<keyword evidence="2" id="KW-1185">Reference proteome</keyword>
<dbReference type="GeneID" id="18932415"/>
<reference evidence="2" key="1">
    <citation type="journal article" date="2011" name="Proc. Natl. Acad. Sci. U.S.A.">
        <title>Obligate biotrophy features unraveled by the genomic analysis of rust fungi.</title>
        <authorList>
            <person name="Duplessis S."/>
            <person name="Cuomo C.A."/>
            <person name="Lin Y.-C."/>
            <person name="Aerts A."/>
            <person name="Tisserant E."/>
            <person name="Veneault-Fourrey C."/>
            <person name="Joly D.L."/>
            <person name="Hacquard S."/>
            <person name="Amselem J."/>
            <person name="Cantarel B.L."/>
            <person name="Chiu R."/>
            <person name="Coutinho P.M."/>
            <person name="Feau N."/>
            <person name="Field M."/>
            <person name="Frey P."/>
            <person name="Gelhaye E."/>
            <person name="Goldberg J."/>
            <person name="Grabherr M.G."/>
            <person name="Kodira C.D."/>
            <person name="Kohler A."/>
            <person name="Kuees U."/>
            <person name="Lindquist E.A."/>
            <person name="Lucas S.M."/>
            <person name="Mago R."/>
            <person name="Mauceli E."/>
            <person name="Morin E."/>
            <person name="Murat C."/>
            <person name="Pangilinan J.L."/>
            <person name="Park R."/>
            <person name="Pearson M."/>
            <person name="Quesneville H."/>
            <person name="Rouhier N."/>
            <person name="Sakthikumar S."/>
            <person name="Salamov A.A."/>
            <person name="Schmutz J."/>
            <person name="Selles B."/>
            <person name="Shapiro H."/>
            <person name="Tanguay P."/>
            <person name="Tuskan G.A."/>
            <person name="Henrissat B."/>
            <person name="Van de Peer Y."/>
            <person name="Rouze P."/>
            <person name="Ellis J.G."/>
            <person name="Dodds P.N."/>
            <person name="Schein J.E."/>
            <person name="Zhong S."/>
            <person name="Hamelin R.C."/>
            <person name="Grigoriev I.V."/>
            <person name="Szabo L.J."/>
            <person name="Martin F."/>
        </authorList>
    </citation>
    <scope>NUCLEOTIDE SEQUENCE [LARGE SCALE GENOMIC DNA]</scope>
    <source>
        <strain evidence="2">98AG31 / pathotype 3-4-7</strain>
    </source>
</reference>
<dbReference type="OrthoDB" id="2501121at2759"/>
<name>F4S9G7_MELLP</name>
<dbReference type="AlphaFoldDB" id="F4S9G7"/>
<dbReference type="KEGG" id="mlr:MELLADRAFT_73545"/>
<dbReference type="EMBL" id="GL883170">
    <property type="protein sequence ID" value="EGF98720.1"/>
    <property type="molecule type" value="Genomic_DNA"/>
</dbReference>